<reference evidence="2" key="1">
    <citation type="journal article" date="2008" name="Nat. Genet.">
        <title>The Pristionchus pacificus genome provides a unique perspective on nematode lifestyle and parasitism.</title>
        <authorList>
            <person name="Dieterich C."/>
            <person name="Clifton S.W."/>
            <person name="Schuster L.N."/>
            <person name="Chinwalla A."/>
            <person name="Delehaunty K."/>
            <person name="Dinkelacker I."/>
            <person name="Fulton L."/>
            <person name="Fulton R."/>
            <person name="Godfrey J."/>
            <person name="Minx P."/>
            <person name="Mitreva M."/>
            <person name="Roeseler W."/>
            <person name="Tian H."/>
            <person name="Witte H."/>
            <person name="Yang S.P."/>
            <person name="Wilson R.K."/>
            <person name="Sommer R.J."/>
        </authorList>
    </citation>
    <scope>NUCLEOTIDE SEQUENCE [LARGE SCALE GENOMIC DNA]</scope>
    <source>
        <strain evidence="2">PS312</strain>
    </source>
</reference>
<name>A0A2A6C8G5_PRIPA</name>
<accession>A0A2A6C8G5</accession>
<evidence type="ECO:0000313" key="2">
    <source>
        <dbReference type="Proteomes" id="UP000005239"/>
    </source>
</evidence>
<evidence type="ECO:0000313" key="1">
    <source>
        <dbReference type="EnsemblMetazoa" id="PPA34866.1"/>
    </source>
</evidence>
<organism evidence="1 2">
    <name type="scientific">Pristionchus pacificus</name>
    <name type="common">Parasitic nematode worm</name>
    <dbReference type="NCBI Taxonomy" id="54126"/>
    <lineage>
        <taxon>Eukaryota</taxon>
        <taxon>Metazoa</taxon>
        <taxon>Ecdysozoa</taxon>
        <taxon>Nematoda</taxon>
        <taxon>Chromadorea</taxon>
        <taxon>Rhabditida</taxon>
        <taxon>Rhabditina</taxon>
        <taxon>Diplogasteromorpha</taxon>
        <taxon>Diplogasteroidea</taxon>
        <taxon>Neodiplogasteridae</taxon>
        <taxon>Pristionchus</taxon>
    </lineage>
</organism>
<accession>A0A8R1UNP5</accession>
<dbReference type="EnsemblMetazoa" id="PPA34866.1">
    <property type="protein sequence ID" value="PPA34866.1"/>
    <property type="gene ID" value="WBGene00273235"/>
</dbReference>
<protein>
    <submittedName>
        <fullName evidence="1">Uncharacterized protein</fullName>
    </submittedName>
</protein>
<dbReference type="Proteomes" id="UP000005239">
    <property type="component" value="Unassembled WGS sequence"/>
</dbReference>
<sequence length="418" mass="46062">MLATPTIEVLDGHKGPYNSVRIPQGRLGGILRMPPIHFSEEVKSGEHTLISYYSSPFNDKRELIHSKSEFFSYSPSHPRSMSLMCNEGIADSEWIQFQHDTDQVVNYNIKSGKQYSDVVPLFHSHVLWSYAPRITIGKGGKVRFALASVGPHLSIIDGKGKGPHNNCTCPQCDPVPKNVIARLRAPRVAAASVAIRNAQGDVTATFALVPSSDGSLVLPKSFTHKEFRAMTVDGKLRMRLWISVPRSYFALSTVIDLTPRSPNVPRGAAFTVSPEVLRAEKERELCRQALAIDVRNPTSSTMVELLRLLDFIWEAPYGHFPVAKRVAVGVLADMMHLGPHASTHDFVQDTLLPSFHESRINPSNLVTILASLAFHLNTIPGVHKTSVIALDYGRKAGAANTNENTVEKEAEKTPTVPH</sequence>
<proteinExistence type="predicted"/>
<dbReference type="AlphaFoldDB" id="A0A2A6C8G5"/>
<reference evidence="1" key="2">
    <citation type="submission" date="2022-06" db="UniProtKB">
        <authorList>
            <consortium name="EnsemblMetazoa"/>
        </authorList>
    </citation>
    <scope>IDENTIFICATION</scope>
    <source>
        <strain evidence="1">PS312</strain>
    </source>
</reference>
<keyword evidence="2" id="KW-1185">Reference proteome</keyword>
<gene>
    <name evidence="1" type="primary">WBGene00273235</name>
</gene>